<feature type="region of interest" description="Disordered" evidence="1">
    <location>
        <begin position="587"/>
        <end position="640"/>
    </location>
</feature>
<feature type="region of interest" description="Disordered" evidence="1">
    <location>
        <begin position="533"/>
        <end position="552"/>
    </location>
</feature>
<feature type="region of interest" description="Disordered" evidence="1">
    <location>
        <begin position="251"/>
        <end position="302"/>
    </location>
</feature>
<sequence length="640" mass="72231">MSDNTNNQFFWADPIQELDQADLHSPVFPVDDHQSLSQDSFLFENLINNSEGMMDFHPQANEEMANLTQAIRTQVELPVPFIADNSIDNLQSLNHFFGNNDLFPAPVGLEGPSNTFPVNIMQPVPEFPGPFDFTEPFRHNILNAFPSPRYPLQIIDSFVVLPEHVIKALHQGLKRRREHDDQISQLLSGANIVPLLLDQPPTKMRQTSKGKGVAISIAEDSNQENLALSDPEPAEEPIVIVRPTKVPGKKWIKPNLATQGKNKRSKNIQSLDPSNFYQPLEQRPQSWGTANRDGVAPFQYTDDGELNPHVKLSSAQTKEFIFNHPGHTISGQRHTKRSGLTLWIQSVPSDSAARYPHQNSDKCRFENCPVRYGTIHKGQYRVAFDEQSSDPVVTDPFHNAGHVHLYCLEKYLDFPFICANFNVQPDDRILPEGRNKMAITRDHVEMKKIVKRFVRNAEREHADQSVFGVDQSSYENTLSYRLTVKHLELEPANRQNLRDRRPNANSMDKHLNNLELFVAGNNNRRQKTLARKQVGSLSDAAGNSAPVERSAQAKSKRNVVDIENEEFEIDAKILDVDGGTFVVDNQGQKKSLTEQSQDTRPVKKARIQKKLTKKVVESDSDANSSTDDISSSDSDVTGWQ</sequence>
<reference evidence="2 3" key="1">
    <citation type="submission" date="2019-06" db="EMBL/GenBank/DDBJ databases">
        <title>Genome Sequence of the Brown Rot Fungal Pathogen Monilinia laxa.</title>
        <authorList>
            <person name="De Miccolis Angelini R.M."/>
            <person name="Landi L."/>
            <person name="Abate D."/>
            <person name="Pollastro S."/>
            <person name="Romanazzi G."/>
            <person name="Faretra F."/>
        </authorList>
    </citation>
    <scope>NUCLEOTIDE SEQUENCE [LARGE SCALE GENOMIC DNA]</scope>
    <source>
        <strain evidence="2 3">Mlax316</strain>
    </source>
</reference>
<evidence type="ECO:0000313" key="3">
    <source>
        <dbReference type="Proteomes" id="UP000326757"/>
    </source>
</evidence>
<dbReference type="EMBL" id="VIGI01000008">
    <property type="protein sequence ID" value="KAB8296819.1"/>
    <property type="molecule type" value="Genomic_DNA"/>
</dbReference>
<feature type="compositionally biased region" description="Polar residues" evidence="1">
    <location>
        <begin position="267"/>
        <end position="289"/>
    </location>
</feature>
<dbReference type="OrthoDB" id="5307331at2759"/>
<gene>
    <name evidence="2" type="ORF">EYC80_002235</name>
</gene>
<evidence type="ECO:0000313" key="2">
    <source>
        <dbReference type="EMBL" id="KAB8296819.1"/>
    </source>
</evidence>
<keyword evidence="3" id="KW-1185">Reference proteome</keyword>
<dbReference type="Proteomes" id="UP000326757">
    <property type="component" value="Unassembled WGS sequence"/>
</dbReference>
<protein>
    <submittedName>
        <fullName evidence="2">Uncharacterized protein</fullName>
    </submittedName>
</protein>
<feature type="compositionally biased region" description="Basic residues" evidence="1">
    <location>
        <begin position="602"/>
        <end position="613"/>
    </location>
</feature>
<comment type="caution">
    <text evidence="2">The sequence shown here is derived from an EMBL/GenBank/DDBJ whole genome shotgun (WGS) entry which is preliminary data.</text>
</comment>
<name>A0A5N6K3G4_MONLA</name>
<dbReference type="AlphaFoldDB" id="A0A5N6K3G4"/>
<organism evidence="2 3">
    <name type="scientific">Monilinia laxa</name>
    <name type="common">Brown rot fungus</name>
    <name type="synonym">Sclerotinia laxa</name>
    <dbReference type="NCBI Taxonomy" id="61186"/>
    <lineage>
        <taxon>Eukaryota</taxon>
        <taxon>Fungi</taxon>
        <taxon>Dikarya</taxon>
        <taxon>Ascomycota</taxon>
        <taxon>Pezizomycotina</taxon>
        <taxon>Leotiomycetes</taxon>
        <taxon>Helotiales</taxon>
        <taxon>Sclerotiniaceae</taxon>
        <taxon>Monilinia</taxon>
    </lineage>
</organism>
<evidence type="ECO:0000256" key="1">
    <source>
        <dbReference type="SAM" id="MobiDB-lite"/>
    </source>
</evidence>
<feature type="compositionally biased region" description="Low complexity" evidence="1">
    <location>
        <begin position="621"/>
        <end position="640"/>
    </location>
</feature>
<proteinExistence type="predicted"/>
<feature type="compositionally biased region" description="Polar residues" evidence="1">
    <location>
        <begin position="587"/>
        <end position="599"/>
    </location>
</feature>
<accession>A0A5N6K3G4</accession>